<keyword evidence="2" id="KW-1185">Reference proteome</keyword>
<accession>A0A1H1VJ17</accession>
<evidence type="ECO:0000313" key="1">
    <source>
        <dbReference type="EMBL" id="SDS84520.1"/>
    </source>
</evidence>
<name>A0A1H1VJ17_9PSED</name>
<organism evidence="1 2">
    <name type="scientific">Pseudomonas lini</name>
    <dbReference type="NCBI Taxonomy" id="163011"/>
    <lineage>
        <taxon>Bacteria</taxon>
        <taxon>Pseudomonadati</taxon>
        <taxon>Pseudomonadota</taxon>
        <taxon>Gammaproteobacteria</taxon>
        <taxon>Pseudomonadales</taxon>
        <taxon>Pseudomonadaceae</taxon>
        <taxon>Pseudomonas</taxon>
    </lineage>
</organism>
<dbReference type="EMBL" id="LT629746">
    <property type="protein sequence ID" value="SDS84520.1"/>
    <property type="molecule type" value="Genomic_DNA"/>
</dbReference>
<evidence type="ECO:0000313" key="2">
    <source>
        <dbReference type="Proteomes" id="UP000182814"/>
    </source>
</evidence>
<gene>
    <name evidence="1" type="ORF">SAMN04490191_2450</name>
</gene>
<dbReference type="Proteomes" id="UP000182814">
    <property type="component" value="Chromosome I"/>
</dbReference>
<sequence length="46" mass="5271">MPWTISNLCALIYSGFVLSQDRTFAIKPRINEKQLPGRIGNLRSKH</sequence>
<proteinExistence type="predicted"/>
<reference evidence="2" key="1">
    <citation type="submission" date="2016-10" db="EMBL/GenBank/DDBJ databases">
        <authorList>
            <person name="Varghese N."/>
            <person name="Submissions S."/>
        </authorList>
    </citation>
    <scope>NUCLEOTIDE SEQUENCE [LARGE SCALE GENOMIC DNA]</scope>
    <source>
        <strain evidence="2">BS3782</strain>
    </source>
</reference>
<dbReference type="AlphaFoldDB" id="A0A1H1VJ17"/>
<protein>
    <submittedName>
        <fullName evidence="1">Uncharacterized protein</fullName>
    </submittedName>
</protein>